<keyword evidence="9" id="KW-1185">Reference proteome</keyword>
<keyword evidence="6 7" id="KW-0472">Membrane</keyword>
<feature type="transmembrane region" description="Helical" evidence="7">
    <location>
        <begin position="127"/>
        <end position="148"/>
    </location>
</feature>
<feature type="transmembrane region" description="Helical" evidence="7">
    <location>
        <begin position="48"/>
        <end position="69"/>
    </location>
</feature>
<feature type="transmembrane region" description="Helical" evidence="7">
    <location>
        <begin position="7"/>
        <end position="28"/>
    </location>
</feature>
<protein>
    <submittedName>
        <fullName evidence="8">Putative efflux protein, MATE family</fullName>
    </submittedName>
</protein>
<evidence type="ECO:0000256" key="3">
    <source>
        <dbReference type="ARBA" id="ARBA00022475"/>
    </source>
</evidence>
<evidence type="ECO:0000313" key="9">
    <source>
        <dbReference type="Proteomes" id="UP000198870"/>
    </source>
</evidence>
<dbReference type="InterPro" id="IPR048279">
    <property type="entry name" value="MdtK-like"/>
</dbReference>
<dbReference type="GO" id="GO:0042910">
    <property type="term" value="F:xenobiotic transmembrane transporter activity"/>
    <property type="evidence" value="ECO:0007669"/>
    <property type="project" value="InterPro"/>
</dbReference>
<dbReference type="PANTHER" id="PTHR43549">
    <property type="entry name" value="MULTIDRUG RESISTANCE PROTEIN YPNP-RELATED"/>
    <property type="match status" value="1"/>
</dbReference>
<reference evidence="8 9" key="1">
    <citation type="submission" date="2016-10" db="EMBL/GenBank/DDBJ databases">
        <authorList>
            <person name="de Groot N.N."/>
        </authorList>
    </citation>
    <scope>NUCLEOTIDE SEQUENCE [LARGE SCALE GENOMIC DNA]</scope>
    <source>
        <strain evidence="8 9">AA1</strain>
    </source>
</reference>
<evidence type="ECO:0000256" key="6">
    <source>
        <dbReference type="ARBA" id="ARBA00023136"/>
    </source>
</evidence>
<organism evidence="8 9">
    <name type="scientific">Desulfoluna spongiiphila</name>
    <dbReference type="NCBI Taxonomy" id="419481"/>
    <lineage>
        <taxon>Bacteria</taxon>
        <taxon>Pseudomonadati</taxon>
        <taxon>Thermodesulfobacteriota</taxon>
        <taxon>Desulfobacteria</taxon>
        <taxon>Desulfobacterales</taxon>
        <taxon>Desulfolunaceae</taxon>
        <taxon>Desulfoluna</taxon>
    </lineage>
</organism>
<proteinExistence type="predicted"/>
<dbReference type="PIRSF" id="PIRSF006603">
    <property type="entry name" value="DinF"/>
    <property type="match status" value="1"/>
</dbReference>
<keyword evidence="3" id="KW-1003">Cell membrane</keyword>
<dbReference type="InterPro" id="IPR052031">
    <property type="entry name" value="Membrane_Transporter-Flippase"/>
</dbReference>
<dbReference type="STRING" id="419481.SAMN05216233_11654"/>
<comment type="subcellular location">
    <subcellularLocation>
        <location evidence="1">Cell membrane</location>
        <topology evidence="1">Multi-pass membrane protein</topology>
    </subcellularLocation>
</comment>
<name>A0A1G5HY28_9BACT</name>
<feature type="transmembrane region" description="Helical" evidence="7">
    <location>
        <begin position="183"/>
        <end position="204"/>
    </location>
</feature>
<keyword evidence="4 7" id="KW-0812">Transmembrane</keyword>
<evidence type="ECO:0000256" key="1">
    <source>
        <dbReference type="ARBA" id="ARBA00004651"/>
    </source>
</evidence>
<dbReference type="AlphaFoldDB" id="A0A1G5HY28"/>
<dbReference type="RefSeq" id="WP_175469934.1">
    <property type="nucleotide sequence ID" value="NZ_FMUX01000016.1"/>
</dbReference>
<feature type="transmembrane region" description="Helical" evidence="7">
    <location>
        <begin position="306"/>
        <end position="325"/>
    </location>
</feature>
<dbReference type="InterPro" id="IPR002528">
    <property type="entry name" value="MATE_fam"/>
</dbReference>
<keyword evidence="2" id="KW-0813">Transport</keyword>
<dbReference type="PANTHER" id="PTHR43549:SF2">
    <property type="entry name" value="MULTIDRUG RESISTANCE PROTEIN NORM-RELATED"/>
    <property type="match status" value="1"/>
</dbReference>
<sequence length="441" mass="46861">MNRLYSKILTLSAPTIFGLIIQAMYQVLNAYFVGFLGVSELATVNLTYPLTFVLIALGQSIGIGTAAITSRSIGRNDLAHAHVAASSGLMLGILAGGAYLGVMFWKFDLVARVMGTVPGTEACFYRYGRLILVAFLLVLANTIFGFIARSQGGTLFSMVTLIIAFALNALFDPIFIFWLDLGIRGAACATLLAQIPAVGAYIWYFSSNKSRIHPTIRAVNRRVSVTIMSIGIPTFMAFTINVLAVILVNRQAAVFGAEAVAGVGIALRLYTVSTLPVMGLANGVQSLIGACVVDTDPARIKDLLSALLKIGTGYGALASLLFLIFSRPLAALFSTEAAVTTILSGSLAIYMGFFAMVPVQLITMIFEQSKGNVGLAMYVSFARQGIYLIPLLLVLPGHVGIKGIAASQLLSDLTAGLSCVLILWRQVFAATDATPEAAFRS</sequence>
<feature type="transmembrane region" description="Helical" evidence="7">
    <location>
        <begin position="337"/>
        <end position="363"/>
    </location>
</feature>
<accession>A0A1G5HY28</accession>
<evidence type="ECO:0000313" key="8">
    <source>
        <dbReference type="EMBL" id="SCY68369.1"/>
    </source>
</evidence>
<dbReference type="GO" id="GO:0015297">
    <property type="term" value="F:antiporter activity"/>
    <property type="evidence" value="ECO:0007669"/>
    <property type="project" value="InterPro"/>
</dbReference>
<evidence type="ECO:0000256" key="2">
    <source>
        <dbReference type="ARBA" id="ARBA00022448"/>
    </source>
</evidence>
<feature type="transmembrane region" description="Helical" evidence="7">
    <location>
        <begin position="225"/>
        <end position="246"/>
    </location>
</feature>
<dbReference type="NCBIfam" id="TIGR00797">
    <property type="entry name" value="matE"/>
    <property type="match status" value="1"/>
</dbReference>
<keyword evidence="5 7" id="KW-1133">Transmembrane helix</keyword>
<evidence type="ECO:0000256" key="5">
    <source>
        <dbReference type="ARBA" id="ARBA00022989"/>
    </source>
</evidence>
<dbReference type="Pfam" id="PF01554">
    <property type="entry name" value="MatE"/>
    <property type="match status" value="2"/>
</dbReference>
<feature type="transmembrane region" description="Helical" evidence="7">
    <location>
        <begin position="155"/>
        <end position="177"/>
    </location>
</feature>
<dbReference type="GO" id="GO:0005886">
    <property type="term" value="C:plasma membrane"/>
    <property type="evidence" value="ECO:0007669"/>
    <property type="project" value="UniProtKB-SubCell"/>
</dbReference>
<gene>
    <name evidence="8" type="ORF">SAMN05216233_11654</name>
</gene>
<dbReference type="Proteomes" id="UP000198870">
    <property type="component" value="Unassembled WGS sequence"/>
</dbReference>
<evidence type="ECO:0000256" key="7">
    <source>
        <dbReference type="SAM" id="Phobius"/>
    </source>
</evidence>
<dbReference type="EMBL" id="FMUX01000016">
    <property type="protein sequence ID" value="SCY68369.1"/>
    <property type="molecule type" value="Genomic_DNA"/>
</dbReference>
<feature type="transmembrane region" description="Helical" evidence="7">
    <location>
        <begin position="81"/>
        <end position="107"/>
    </location>
</feature>
<evidence type="ECO:0000256" key="4">
    <source>
        <dbReference type="ARBA" id="ARBA00022692"/>
    </source>
</evidence>